<feature type="transmembrane region" description="Helical" evidence="5">
    <location>
        <begin position="146"/>
        <end position="164"/>
    </location>
</feature>
<keyword evidence="8" id="KW-1185">Reference proteome</keyword>
<evidence type="ECO:0000313" key="8">
    <source>
        <dbReference type="Proteomes" id="UP000762676"/>
    </source>
</evidence>
<comment type="caution">
    <text evidence="7">The sequence shown here is derived from an EMBL/GenBank/DDBJ whole genome shotgun (WGS) entry which is preliminary data.</text>
</comment>
<dbReference type="InterPro" id="IPR036259">
    <property type="entry name" value="MFS_trans_sf"/>
</dbReference>
<reference evidence="7 8" key="1">
    <citation type="journal article" date="2021" name="Elife">
        <title>Chloroplast acquisition without the gene transfer in kleptoplastic sea slugs, Plakobranchus ocellatus.</title>
        <authorList>
            <person name="Maeda T."/>
            <person name="Takahashi S."/>
            <person name="Yoshida T."/>
            <person name="Shimamura S."/>
            <person name="Takaki Y."/>
            <person name="Nagai Y."/>
            <person name="Toyoda A."/>
            <person name="Suzuki Y."/>
            <person name="Arimoto A."/>
            <person name="Ishii H."/>
            <person name="Satoh N."/>
            <person name="Nishiyama T."/>
            <person name="Hasebe M."/>
            <person name="Maruyama T."/>
            <person name="Minagawa J."/>
            <person name="Obokata J."/>
            <person name="Shigenobu S."/>
        </authorList>
    </citation>
    <scope>NUCLEOTIDE SEQUENCE [LARGE SCALE GENOMIC DNA]</scope>
</reference>
<feature type="transmembrane region" description="Helical" evidence="5">
    <location>
        <begin position="115"/>
        <end position="134"/>
    </location>
</feature>
<dbReference type="PANTHER" id="PTHR24064">
    <property type="entry name" value="SOLUTE CARRIER FAMILY 22 MEMBER"/>
    <property type="match status" value="1"/>
</dbReference>
<dbReference type="PROSITE" id="PS50850">
    <property type="entry name" value="MFS"/>
    <property type="match status" value="1"/>
</dbReference>
<feature type="transmembrane region" description="Helical" evidence="5">
    <location>
        <begin position="421"/>
        <end position="441"/>
    </location>
</feature>
<dbReference type="Gene3D" id="1.20.1250.20">
    <property type="entry name" value="MFS general substrate transporter like domains"/>
    <property type="match status" value="1"/>
</dbReference>
<dbReference type="Pfam" id="PF00083">
    <property type="entry name" value="Sugar_tr"/>
    <property type="match status" value="1"/>
</dbReference>
<keyword evidence="2 5" id="KW-0812">Transmembrane</keyword>
<feature type="transmembrane region" description="Helical" evidence="5">
    <location>
        <begin position="320"/>
        <end position="337"/>
    </location>
</feature>
<name>A0AAV4FIA3_9GAST</name>
<evidence type="ECO:0000256" key="5">
    <source>
        <dbReference type="SAM" id="Phobius"/>
    </source>
</evidence>
<sequence length="558" mass="60959">MASLDSVLDDIGACGPFQGLLVLAVYSTLLSSIWGIMMLAFGFYNPGWVCLDGMSMGNWSESKLLSTDLNSSSNATEELNSADHCTLYSTCTNVSFSSETSSVASEWGLVCDRAWALKVIFTVQFAGIILGAYLTGQISELVGPKASLYGMVALNGVANLVAVFSQSWEAFAAIRFFIGMASGGIMLPAYVTPLEFTGKFWRGVVGSFPAWNIGAVLFAAAVILLKDWRYLHILGAFLSGLVFLPVFWVPQSFRWLAVHGRDKNATAVVTKIAKMNGRPKPSLEILVKMAECERRRALVKGRNRYSYLDLFRETMLRKTVIIMSFVWVSLGIVYYGISFSVQALSGDFYINFLILTVMEMPSPIFSLPTVTYITRRWGSAIHLLVVSMACFGITITSLVAGNNAHDEDSQNEDLTKVKINVGLASIAKVGTISAFAVVTIFCSELFPTAVRNLGFGFLNFTTRLGSFIGPLLFPQDPALLYLAMIVSGVLTLVSAVLLLLLPETKGAPLEDVLRSKTLHLRIDITAPTKNQNGTDTLRKEIDTDREVLEVDDCESALD</sequence>
<feature type="transmembrane region" description="Helical" evidence="5">
    <location>
        <begin position="380"/>
        <end position="401"/>
    </location>
</feature>
<protein>
    <submittedName>
        <fullName evidence="7">Solute carrier family 22 member 15-like</fullName>
    </submittedName>
</protein>
<dbReference type="SUPFAM" id="SSF103473">
    <property type="entry name" value="MFS general substrate transporter"/>
    <property type="match status" value="1"/>
</dbReference>
<dbReference type="EMBL" id="BMAT01000750">
    <property type="protein sequence ID" value="GFR72475.1"/>
    <property type="molecule type" value="Genomic_DNA"/>
</dbReference>
<evidence type="ECO:0000256" key="2">
    <source>
        <dbReference type="ARBA" id="ARBA00022692"/>
    </source>
</evidence>
<feature type="transmembrane region" description="Helical" evidence="5">
    <location>
        <begin position="203"/>
        <end position="224"/>
    </location>
</feature>
<feature type="transmembrane region" description="Helical" evidence="5">
    <location>
        <begin position="349"/>
        <end position="373"/>
    </location>
</feature>
<evidence type="ECO:0000256" key="3">
    <source>
        <dbReference type="ARBA" id="ARBA00022989"/>
    </source>
</evidence>
<keyword evidence="4 5" id="KW-0472">Membrane</keyword>
<dbReference type="GO" id="GO:0016020">
    <property type="term" value="C:membrane"/>
    <property type="evidence" value="ECO:0007669"/>
    <property type="project" value="UniProtKB-SubCell"/>
</dbReference>
<evidence type="ECO:0000259" key="6">
    <source>
        <dbReference type="PROSITE" id="PS50850"/>
    </source>
</evidence>
<dbReference type="InterPro" id="IPR005828">
    <property type="entry name" value="MFS_sugar_transport-like"/>
</dbReference>
<feature type="transmembrane region" description="Helical" evidence="5">
    <location>
        <begin position="170"/>
        <end position="191"/>
    </location>
</feature>
<feature type="transmembrane region" description="Helical" evidence="5">
    <location>
        <begin position="230"/>
        <end position="249"/>
    </location>
</feature>
<gene>
    <name evidence="7" type="ORF">ElyMa_000380400</name>
</gene>
<accession>A0AAV4FIA3</accession>
<evidence type="ECO:0000313" key="7">
    <source>
        <dbReference type="EMBL" id="GFR72475.1"/>
    </source>
</evidence>
<dbReference type="GO" id="GO:0022857">
    <property type="term" value="F:transmembrane transporter activity"/>
    <property type="evidence" value="ECO:0007669"/>
    <property type="project" value="InterPro"/>
</dbReference>
<dbReference type="InterPro" id="IPR020846">
    <property type="entry name" value="MFS_dom"/>
</dbReference>
<evidence type="ECO:0000256" key="4">
    <source>
        <dbReference type="ARBA" id="ARBA00023136"/>
    </source>
</evidence>
<dbReference type="Proteomes" id="UP000762676">
    <property type="component" value="Unassembled WGS sequence"/>
</dbReference>
<organism evidence="7 8">
    <name type="scientific">Elysia marginata</name>
    <dbReference type="NCBI Taxonomy" id="1093978"/>
    <lineage>
        <taxon>Eukaryota</taxon>
        <taxon>Metazoa</taxon>
        <taxon>Spiralia</taxon>
        <taxon>Lophotrochozoa</taxon>
        <taxon>Mollusca</taxon>
        <taxon>Gastropoda</taxon>
        <taxon>Heterobranchia</taxon>
        <taxon>Euthyneura</taxon>
        <taxon>Panpulmonata</taxon>
        <taxon>Sacoglossa</taxon>
        <taxon>Placobranchoidea</taxon>
        <taxon>Plakobranchidae</taxon>
        <taxon>Elysia</taxon>
    </lineage>
</organism>
<comment type="subcellular location">
    <subcellularLocation>
        <location evidence="1">Membrane</location>
        <topology evidence="1">Multi-pass membrane protein</topology>
    </subcellularLocation>
</comment>
<dbReference type="AlphaFoldDB" id="A0AAV4FIA3"/>
<feature type="domain" description="Major facilitator superfamily (MFS) profile" evidence="6">
    <location>
        <begin position="20"/>
        <end position="505"/>
    </location>
</feature>
<feature type="transmembrane region" description="Helical" evidence="5">
    <location>
        <begin position="20"/>
        <end position="44"/>
    </location>
</feature>
<proteinExistence type="predicted"/>
<feature type="transmembrane region" description="Helical" evidence="5">
    <location>
        <begin position="479"/>
        <end position="501"/>
    </location>
</feature>
<keyword evidence="3 5" id="KW-1133">Transmembrane helix</keyword>
<evidence type="ECO:0000256" key="1">
    <source>
        <dbReference type="ARBA" id="ARBA00004141"/>
    </source>
</evidence>